<dbReference type="Proteomes" id="UP000079169">
    <property type="component" value="Unplaced"/>
</dbReference>
<keyword evidence="1" id="KW-0175">Coiled coil</keyword>
<feature type="coiled-coil region" evidence="1">
    <location>
        <begin position="73"/>
        <end position="100"/>
    </location>
</feature>
<dbReference type="PaxDb" id="121845-A0A1S3CZT0"/>
<dbReference type="RefSeq" id="XP_008471193.1">
    <property type="nucleotide sequence ID" value="XM_008472971.3"/>
</dbReference>
<proteinExistence type="predicted"/>
<dbReference type="AlphaFoldDB" id="A0A1S3CZT0"/>
<accession>A0A1S3CZT0</accession>
<dbReference type="GeneID" id="103508427"/>
<sequence>MSFCSEYVLEEIQNCYNISKCLPSSKEGFIAKKIRKLVKIVKPLLKKFNSSPKPSTWDQTEADNKCNESKEVYDDQNAYNEHLEEQYDNHVNEMLEQQREMQQDIRVIAMLPDGRSFAIPFSMLPWGADYDICIRFIELYEYPNEQLN</sequence>
<evidence type="ECO:0000313" key="3">
    <source>
        <dbReference type="RefSeq" id="XP_008471193.1"/>
    </source>
</evidence>
<protein>
    <submittedName>
        <fullName evidence="3">Uncharacterized protein LOC103508427</fullName>
    </submittedName>
</protein>
<evidence type="ECO:0000313" key="2">
    <source>
        <dbReference type="Proteomes" id="UP000079169"/>
    </source>
</evidence>
<organism evidence="2 3">
    <name type="scientific">Diaphorina citri</name>
    <name type="common">Asian citrus psyllid</name>
    <dbReference type="NCBI Taxonomy" id="121845"/>
    <lineage>
        <taxon>Eukaryota</taxon>
        <taxon>Metazoa</taxon>
        <taxon>Ecdysozoa</taxon>
        <taxon>Arthropoda</taxon>
        <taxon>Hexapoda</taxon>
        <taxon>Insecta</taxon>
        <taxon>Pterygota</taxon>
        <taxon>Neoptera</taxon>
        <taxon>Paraneoptera</taxon>
        <taxon>Hemiptera</taxon>
        <taxon>Sternorrhyncha</taxon>
        <taxon>Psylloidea</taxon>
        <taxon>Psyllidae</taxon>
        <taxon>Diaphorininae</taxon>
        <taxon>Diaphorina</taxon>
    </lineage>
</organism>
<gene>
    <name evidence="3" type="primary">LOC103508427</name>
</gene>
<reference evidence="3" key="1">
    <citation type="submission" date="2025-08" db="UniProtKB">
        <authorList>
            <consortium name="RefSeq"/>
        </authorList>
    </citation>
    <scope>IDENTIFICATION</scope>
</reference>
<evidence type="ECO:0000256" key="1">
    <source>
        <dbReference type="SAM" id="Coils"/>
    </source>
</evidence>
<name>A0A1S3CZT0_DIACI</name>
<keyword evidence="2" id="KW-1185">Reference proteome</keyword>
<dbReference type="KEGG" id="dci:103508427"/>